<dbReference type="Proteomes" id="UP000005237">
    <property type="component" value="Unassembled WGS sequence"/>
</dbReference>
<dbReference type="EnsemblMetazoa" id="CJA33529.1">
    <property type="protein sequence ID" value="CJA33529.1"/>
    <property type="gene ID" value="WBGene00209376"/>
</dbReference>
<evidence type="ECO:0000313" key="3">
    <source>
        <dbReference type="Proteomes" id="UP000005237"/>
    </source>
</evidence>
<evidence type="ECO:0000313" key="2">
    <source>
        <dbReference type="EnsemblMetazoa" id="CJA33529.1"/>
    </source>
</evidence>
<protein>
    <submittedName>
        <fullName evidence="2">Uncharacterized protein</fullName>
    </submittedName>
</protein>
<accession>A0A8R1EDG3</accession>
<sequence>MNKRAALVQGHPTNAYNKGCSSGPGSVCSNRNRWVDEIVLRVWRETRPNRTTLASPIADQSIRNPPPPPVAAARRDATRPDPTRVNASPKHSIIMLRLVKLGVD</sequence>
<reference evidence="2" key="2">
    <citation type="submission" date="2022-06" db="UniProtKB">
        <authorList>
            <consortium name="EnsemblMetazoa"/>
        </authorList>
    </citation>
    <scope>IDENTIFICATION</scope>
    <source>
        <strain evidence="2">DF5081</strain>
    </source>
</reference>
<proteinExistence type="predicted"/>
<reference evidence="3" key="1">
    <citation type="submission" date="2010-08" db="EMBL/GenBank/DDBJ databases">
        <authorList>
            <consortium name="Caenorhabditis japonica Sequencing Consortium"/>
            <person name="Wilson R.K."/>
        </authorList>
    </citation>
    <scope>NUCLEOTIDE SEQUENCE [LARGE SCALE GENOMIC DNA]</scope>
    <source>
        <strain evidence="3">DF5081</strain>
    </source>
</reference>
<feature type="compositionally biased region" description="Basic and acidic residues" evidence="1">
    <location>
        <begin position="73"/>
        <end position="82"/>
    </location>
</feature>
<name>A0A8R1EDG3_CAEJA</name>
<dbReference type="AlphaFoldDB" id="A0A8R1EDG3"/>
<feature type="region of interest" description="Disordered" evidence="1">
    <location>
        <begin position="51"/>
        <end position="88"/>
    </location>
</feature>
<organism evidence="2 3">
    <name type="scientific">Caenorhabditis japonica</name>
    <dbReference type="NCBI Taxonomy" id="281687"/>
    <lineage>
        <taxon>Eukaryota</taxon>
        <taxon>Metazoa</taxon>
        <taxon>Ecdysozoa</taxon>
        <taxon>Nematoda</taxon>
        <taxon>Chromadorea</taxon>
        <taxon>Rhabditida</taxon>
        <taxon>Rhabditina</taxon>
        <taxon>Rhabditomorpha</taxon>
        <taxon>Rhabditoidea</taxon>
        <taxon>Rhabditidae</taxon>
        <taxon>Peloderinae</taxon>
        <taxon>Caenorhabditis</taxon>
    </lineage>
</organism>
<evidence type="ECO:0000256" key="1">
    <source>
        <dbReference type="SAM" id="MobiDB-lite"/>
    </source>
</evidence>
<keyword evidence="3" id="KW-1185">Reference proteome</keyword>